<accession>A0A6P7TJV6</accession>
<keyword evidence="1" id="KW-1185">Reference proteome</keyword>
<evidence type="ECO:0000313" key="1">
    <source>
        <dbReference type="Proteomes" id="UP000515154"/>
    </source>
</evidence>
<sequence length="143" mass="16562">MHIFASLSLCFLSTPFDSWRQFVEFPWFAVQRNTQQSYVMKTLLVVLCFWYCVLVSNVLTFKLVHDEAAAHIDLEPVDGLIKREAKGDDVKCAIYKWSCTIKTTTVDLTCCEGMECRCNRFWKSNCRCYELTYEDMGINPPSG</sequence>
<dbReference type="AlphaFoldDB" id="A0A6P7TJV6"/>
<proteinExistence type="predicted"/>
<evidence type="ECO:0000313" key="2">
    <source>
        <dbReference type="RefSeq" id="XP_029649381.1"/>
    </source>
</evidence>
<protein>
    <submittedName>
        <fullName evidence="2">Uncharacterized protein LOC115223109</fullName>
    </submittedName>
</protein>
<gene>
    <name evidence="2" type="primary">LOC115223109</name>
</gene>
<organism evidence="1 2">
    <name type="scientific">Octopus sinensis</name>
    <name type="common">East Asian common octopus</name>
    <dbReference type="NCBI Taxonomy" id="2607531"/>
    <lineage>
        <taxon>Eukaryota</taxon>
        <taxon>Metazoa</taxon>
        <taxon>Spiralia</taxon>
        <taxon>Lophotrochozoa</taxon>
        <taxon>Mollusca</taxon>
        <taxon>Cephalopoda</taxon>
        <taxon>Coleoidea</taxon>
        <taxon>Octopodiformes</taxon>
        <taxon>Octopoda</taxon>
        <taxon>Incirrata</taxon>
        <taxon>Octopodidae</taxon>
        <taxon>Octopus</taxon>
    </lineage>
</organism>
<dbReference type="Proteomes" id="UP000515154">
    <property type="component" value="Linkage group LG22"/>
</dbReference>
<dbReference type="KEGG" id="osn:115223109"/>
<dbReference type="RefSeq" id="XP_029649381.1">
    <property type="nucleotide sequence ID" value="XM_029793521.2"/>
</dbReference>
<reference evidence="2" key="1">
    <citation type="submission" date="2025-08" db="UniProtKB">
        <authorList>
            <consortium name="RefSeq"/>
        </authorList>
    </citation>
    <scope>IDENTIFICATION</scope>
</reference>
<name>A0A6P7TJV6_9MOLL</name>